<dbReference type="Proteomes" id="UP000318370">
    <property type="component" value="Unassembled WGS sequence"/>
</dbReference>
<evidence type="ECO:0000313" key="1">
    <source>
        <dbReference type="EMBL" id="VUT05164.1"/>
    </source>
</evidence>
<proteinExistence type="predicted"/>
<sequence length="56" mass="6327">MNAIQNVVENALQGMETSGNIVERDGPDFGITVHHDQEAYKKVLKQRKNNDNDSEK</sequence>
<name>A0A564NFT1_9ENTR</name>
<dbReference type="AlphaFoldDB" id="A0A564NFT1"/>
<gene>
    <name evidence="1" type="ORF">SB6408_02235</name>
</gene>
<accession>A0A564NFT1</accession>
<organism evidence="1 2">
    <name type="scientific">Klebsiella spallanzanii</name>
    <dbReference type="NCBI Taxonomy" id="2587528"/>
    <lineage>
        <taxon>Bacteria</taxon>
        <taxon>Pseudomonadati</taxon>
        <taxon>Pseudomonadota</taxon>
        <taxon>Gammaproteobacteria</taxon>
        <taxon>Enterobacterales</taxon>
        <taxon>Enterobacteriaceae</taxon>
        <taxon>Klebsiella/Raoultella group</taxon>
        <taxon>Klebsiella</taxon>
    </lineage>
</organism>
<evidence type="ECO:0000313" key="2">
    <source>
        <dbReference type="Proteomes" id="UP000318370"/>
    </source>
</evidence>
<reference evidence="1 2" key="1">
    <citation type="submission" date="2019-07" db="EMBL/GenBank/DDBJ databases">
        <authorList>
            <person name="Brisse S."/>
            <person name="Rodrigues C."/>
            <person name="Thorpe H."/>
        </authorList>
    </citation>
    <scope>NUCLEOTIDE SEQUENCE [LARGE SCALE GENOMIC DNA]</scope>
    <source>
        <strain evidence="1">SB6408</strain>
    </source>
</reference>
<protein>
    <submittedName>
        <fullName evidence="1">Uncharacterized protein</fullName>
    </submittedName>
</protein>
<dbReference type="EMBL" id="CABGHF010000056">
    <property type="protein sequence ID" value="VUT05164.1"/>
    <property type="molecule type" value="Genomic_DNA"/>
</dbReference>
<dbReference type="RefSeq" id="WP_175345549.1">
    <property type="nucleotide sequence ID" value="NZ_CABGHF010000056.1"/>
</dbReference>